<protein>
    <submittedName>
        <fullName evidence="1">Uncharacterized protein</fullName>
    </submittedName>
</protein>
<feature type="non-terminal residue" evidence="1">
    <location>
        <position position="1"/>
    </location>
</feature>
<evidence type="ECO:0000313" key="1">
    <source>
        <dbReference type="EMBL" id="SVC37095.1"/>
    </source>
</evidence>
<accession>A0A382LMV3</accession>
<organism evidence="1">
    <name type="scientific">marine metagenome</name>
    <dbReference type="NCBI Taxonomy" id="408172"/>
    <lineage>
        <taxon>unclassified sequences</taxon>
        <taxon>metagenomes</taxon>
        <taxon>ecological metagenomes</taxon>
    </lineage>
</organism>
<reference evidence="1" key="1">
    <citation type="submission" date="2018-05" db="EMBL/GenBank/DDBJ databases">
        <authorList>
            <person name="Lanie J.A."/>
            <person name="Ng W.-L."/>
            <person name="Kazmierczak K.M."/>
            <person name="Andrzejewski T.M."/>
            <person name="Davidsen T.M."/>
            <person name="Wayne K.J."/>
            <person name="Tettelin H."/>
            <person name="Glass J.I."/>
            <person name="Rusch D."/>
            <person name="Podicherti R."/>
            <person name="Tsui H.-C.T."/>
            <person name="Winkler M.E."/>
        </authorList>
    </citation>
    <scope>NUCLEOTIDE SEQUENCE</scope>
</reference>
<gene>
    <name evidence="1" type="ORF">METZ01_LOCUS289949</name>
</gene>
<name>A0A382LMV3_9ZZZZ</name>
<dbReference type="EMBL" id="UINC01087599">
    <property type="protein sequence ID" value="SVC37095.1"/>
    <property type="molecule type" value="Genomic_DNA"/>
</dbReference>
<dbReference type="AlphaFoldDB" id="A0A382LMV3"/>
<sequence>KKLAALDAKTHYHLPVTDHARQAVRDSEPEISTPRKLFSGERIHALFSQVPYAP</sequence>
<proteinExistence type="predicted"/>